<dbReference type="RefSeq" id="YP_002517752.1">
    <property type="nucleotide sequence ID" value="NC_011916.1"/>
</dbReference>
<organism evidence="2 3">
    <name type="scientific">Caulobacter vibrioides (strain NA1000 / CB15N)</name>
    <name type="common">Caulobacter crescentus</name>
    <dbReference type="NCBI Taxonomy" id="565050"/>
    <lineage>
        <taxon>Bacteria</taxon>
        <taxon>Pseudomonadati</taxon>
        <taxon>Pseudomonadota</taxon>
        <taxon>Alphaproteobacteria</taxon>
        <taxon>Caulobacterales</taxon>
        <taxon>Caulobacteraceae</taxon>
        <taxon>Caulobacter</taxon>
    </lineage>
</organism>
<dbReference type="OrthoDB" id="7210535at2"/>
<keyword evidence="1" id="KW-0732">Signal</keyword>
<feature type="signal peptide" evidence="1">
    <location>
        <begin position="1"/>
        <end position="20"/>
    </location>
</feature>
<proteinExistence type="predicted"/>
<dbReference type="AlphaFoldDB" id="A0A0H3CBX8"/>
<dbReference type="EMBL" id="CP001340">
    <property type="protein sequence ID" value="ACL95844.1"/>
    <property type="molecule type" value="Genomic_DNA"/>
</dbReference>
<evidence type="ECO:0000256" key="1">
    <source>
        <dbReference type="SAM" id="SignalP"/>
    </source>
</evidence>
<dbReference type="Proteomes" id="UP000001364">
    <property type="component" value="Chromosome"/>
</dbReference>
<keyword evidence="3" id="KW-1185">Reference proteome</keyword>
<accession>A0A0H3CBX8</accession>
<feature type="chain" id="PRO_5002606370" description="Lipoprotein" evidence="1">
    <location>
        <begin position="21"/>
        <end position="159"/>
    </location>
</feature>
<evidence type="ECO:0000313" key="3">
    <source>
        <dbReference type="Proteomes" id="UP000001364"/>
    </source>
</evidence>
<dbReference type="PROSITE" id="PS51257">
    <property type="entry name" value="PROKAR_LIPOPROTEIN"/>
    <property type="match status" value="1"/>
</dbReference>
<dbReference type="HOGENOM" id="CLU_1719051_0_0_5"/>
<protein>
    <recommendedName>
        <fullName evidence="4">Lipoprotein</fullName>
    </recommendedName>
</protein>
<dbReference type="PATRIC" id="fig|565050.3.peg.2330"/>
<sequence length="159" mass="16429">MTRPTILRGALVVLAVAGLAACSPKLPDGVDDTVLAQSIGRQIGSASTCVVIADAANGRMVWRGGGYITCARNLPTCDGVVTTAEKLLQDNLGKPARFFSCESGTAPGATVGWAIGPVPTGEGKPARNLTYVAVMEGDRALPGLEIKDRVEQAFKKAGF</sequence>
<name>A0A0H3CBX8_CAUVN</name>
<dbReference type="KEGG" id="ccs:CCNA_02379"/>
<gene>
    <name evidence="2" type="ordered locus">CCNA_02379</name>
</gene>
<dbReference type="RefSeq" id="WP_012640462.1">
    <property type="nucleotide sequence ID" value="NC_011916.1"/>
</dbReference>
<reference evidence="2 3" key="1">
    <citation type="journal article" date="2010" name="J. Bacteriol.">
        <title>The genetic basis of laboratory adaptation in Caulobacter crescentus.</title>
        <authorList>
            <person name="Marks M.E."/>
            <person name="Castro-Rojas C.M."/>
            <person name="Teiling C."/>
            <person name="Du L."/>
            <person name="Kapatral V."/>
            <person name="Walunas T.L."/>
            <person name="Crosson S."/>
        </authorList>
    </citation>
    <scope>NUCLEOTIDE SEQUENCE [LARGE SCALE GENOMIC DNA]</scope>
    <source>
        <strain evidence="3">NA1000 / CB15N</strain>
    </source>
</reference>
<evidence type="ECO:0008006" key="4">
    <source>
        <dbReference type="Google" id="ProtNLM"/>
    </source>
</evidence>
<dbReference type="GeneID" id="7332334"/>
<evidence type="ECO:0000313" key="2">
    <source>
        <dbReference type="EMBL" id="ACL95844.1"/>
    </source>
</evidence>